<evidence type="ECO:0000313" key="2">
    <source>
        <dbReference type="Proteomes" id="UP001732700"/>
    </source>
</evidence>
<keyword evidence="2" id="KW-1185">Reference proteome</keyword>
<accession>A0ACD5Z4Q0</accession>
<reference evidence="1" key="2">
    <citation type="submission" date="2025-09" db="UniProtKB">
        <authorList>
            <consortium name="EnsemblPlants"/>
        </authorList>
    </citation>
    <scope>IDENTIFICATION</scope>
</reference>
<reference evidence="1" key="1">
    <citation type="submission" date="2021-05" db="EMBL/GenBank/DDBJ databases">
        <authorList>
            <person name="Scholz U."/>
            <person name="Mascher M."/>
            <person name="Fiebig A."/>
        </authorList>
    </citation>
    <scope>NUCLEOTIDE SEQUENCE [LARGE SCALE GENOMIC DNA]</scope>
</reference>
<dbReference type="EnsemblPlants" id="AVESA.00010b.r2.6CG1093670.1">
    <property type="protein sequence ID" value="AVESA.00010b.r2.6CG1093670.1.CDS.1"/>
    <property type="gene ID" value="AVESA.00010b.r2.6CG1093670"/>
</dbReference>
<protein>
    <submittedName>
        <fullName evidence="1">Uncharacterized protein</fullName>
    </submittedName>
</protein>
<proteinExistence type="predicted"/>
<sequence>MSPYLLLVFAFYAWVFRSLKARSVPPPWPPRRTSSTDRLRDLSDAAIYREILRVVLARPPRFVGTVFGLALPVSVLSLAHAALLTRLLDAWGCRRWGAFLLLALPEVACLSALLILALATASSFATSVASFYCCDDDRARDALVERLIEEARFRRLVVNFLDTLIVVLLYSAAVGSAMLVLKWLWLVAVPGAPALDLSDARDCFLAGLLYLGAEFQLAAVVSVLEPDEHARRCFRRSSALLAGNFCAAAGVFTVLVHCFEFVHRVFRSLVLDNRMGVDFGLWVATALVVVAALCAVVVATLVAHPVIYFTCKTYHDEAIELGLGEHEPVGANNGVR</sequence>
<name>A0ACD5Z4Q0_AVESA</name>
<evidence type="ECO:0000313" key="1">
    <source>
        <dbReference type="EnsemblPlants" id="AVESA.00010b.r2.6CG1093670.1.CDS.1"/>
    </source>
</evidence>
<dbReference type="Proteomes" id="UP001732700">
    <property type="component" value="Chromosome 6C"/>
</dbReference>
<organism evidence="1 2">
    <name type="scientific">Avena sativa</name>
    <name type="common">Oat</name>
    <dbReference type="NCBI Taxonomy" id="4498"/>
    <lineage>
        <taxon>Eukaryota</taxon>
        <taxon>Viridiplantae</taxon>
        <taxon>Streptophyta</taxon>
        <taxon>Embryophyta</taxon>
        <taxon>Tracheophyta</taxon>
        <taxon>Spermatophyta</taxon>
        <taxon>Magnoliopsida</taxon>
        <taxon>Liliopsida</taxon>
        <taxon>Poales</taxon>
        <taxon>Poaceae</taxon>
        <taxon>BOP clade</taxon>
        <taxon>Pooideae</taxon>
        <taxon>Poodae</taxon>
        <taxon>Poeae</taxon>
        <taxon>Poeae Chloroplast Group 1 (Aveneae type)</taxon>
        <taxon>Aveninae</taxon>
        <taxon>Avena</taxon>
    </lineage>
</organism>